<gene>
    <name evidence="3" type="ORF">ACFPEL_15540</name>
</gene>
<reference evidence="4" key="1">
    <citation type="journal article" date="2019" name="Int. J. Syst. Evol. Microbiol.">
        <title>The Global Catalogue of Microorganisms (GCM) 10K type strain sequencing project: providing services to taxonomists for standard genome sequencing and annotation.</title>
        <authorList>
            <consortium name="The Broad Institute Genomics Platform"/>
            <consortium name="The Broad Institute Genome Sequencing Center for Infectious Disease"/>
            <person name="Wu L."/>
            <person name="Ma J."/>
        </authorList>
    </citation>
    <scope>NUCLEOTIDE SEQUENCE [LARGE SCALE GENOMIC DNA]</scope>
    <source>
        <strain evidence="4">CCUG 50347</strain>
    </source>
</reference>
<dbReference type="InterPro" id="IPR000182">
    <property type="entry name" value="GNAT_dom"/>
</dbReference>
<dbReference type="InterPro" id="IPR016181">
    <property type="entry name" value="Acyl_CoA_acyltransferase"/>
</dbReference>
<dbReference type="Gene3D" id="3.40.630.30">
    <property type="match status" value="1"/>
</dbReference>
<keyword evidence="4" id="KW-1185">Reference proteome</keyword>
<dbReference type="EMBL" id="JBHSIM010000034">
    <property type="protein sequence ID" value="MFC4833826.1"/>
    <property type="molecule type" value="Genomic_DNA"/>
</dbReference>
<dbReference type="Pfam" id="PF00583">
    <property type="entry name" value="Acetyltransf_1"/>
    <property type="match status" value="1"/>
</dbReference>
<sequence>MTTTTVTTVAPQPHTGPRIPAEHGVPRPVELREAPRPPTIVVRELGPGEEQVLDVVFAGLSDQSRYLRFHSPVPRMVPAVRRALAAVDGRRHVALVAVAEGEPIGIARCIGLGSGRAELAVEVVDAWHGRGVGTLLLRALRDRAVAEGWRELSAEVLAENDAVRALLRKVFPIQGVERDGAELSLTLPLVDPWSVDAADLLTGAAA</sequence>
<dbReference type="EC" id="2.3.-.-" evidence="3"/>
<keyword evidence="3" id="KW-0808">Transferase</keyword>
<dbReference type="PROSITE" id="PS51186">
    <property type="entry name" value="GNAT"/>
    <property type="match status" value="1"/>
</dbReference>
<dbReference type="Proteomes" id="UP001595909">
    <property type="component" value="Unassembled WGS sequence"/>
</dbReference>
<evidence type="ECO:0000259" key="2">
    <source>
        <dbReference type="PROSITE" id="PS51186"/>
    </source>
</evidence>
<comment type="caution">
    <text evidence="3">The sequence shown here is derived from an EMBL/GenBank/DDBJ whole genome shotgun (WGS) entry which is preliminary data.</text>
</comment>
<evidence type="ECO:0000313" key="3">
    <source>
        <dbReference type="EMBL" id="MFC4833826.1"/>
    </source>
</evidence>
<proteinExistence type="predicted"/>
<feature type="region of interest" description="Disordered" evidence="1">
    <location>
        <begin position="1"/>
        <end position="24"/>
    </location>
</feature>
<dbReference type="RefSeq" id="WP_274188578.1">
    <property type="nucleotide sequence ID" value="NZ_BAABHN010000034.1"/>
</dbReference>
<feature type="domain" description="N-acetyltransferase" evidence="2">
    <location>
        <begin position="40"/>
        <end position="202"/>
    </location>
</feature>
<organism evidence="3 4">
    <name type="scientific">Actinomycetospora chibensis</name>
    <dbReference type="NCBI Taxonomy" id="663606"/>
    <lineage>
        <taxon>Bacteria</taxon>
        <taxon>Bacillati</taxon>
        <taxon>Actinomycetota</taxon>
        <taxon>Actinomycetes</taxon>
        <taxon>Pseudonocardiales</taxon>
        <taxon>Pseudonocardiaceae</taxon>
        <taxon>Actinomycetospora</taxon>
    </lineage>
</organism>
<keyword evidence="3" id="KW-0012">Acyltransferase</keyword>
<accession>A0ABV9RKF3</accession>
<dbReference type="SUPFAM" id="SSF55729">
    <property type="entry name" value="Acyl-CoA N-acyltransferases (Nat)"/>
    <property type="match status" value="1"/>
</dbReference>
<name>A0ABV9RKF3_9PSEU</name>
<evidence type="ECO:0000313" key="4">
    <source>
        <dbReference type="Proteomes" id="UP001595909"/>
    </source>
</evidence>
<dbReference type="GO" id="GO:0016746">
    <property type="term" value="F:acyltransferase activity"/>
    <property type="evidence" value="ECO:0007669"/>
    <property type="project" value="UniProtKB-KW"/>
</dbReference>
<protein>
    <submittedName>
        <fullName evidence="3">GNAT family N-acetyltransferase</fullName>
        <ecNumber evidence="3">2.3.-.-</ecNumber>
    </submittedName>
</protein>
<dbReference type="CDD" id="cd04301">
    <property type="entry name" value="NAT_SF"/>
    <property type="match status" value="1"/>
</dbReference>
<evidence type="ECO:0000256" key="1">
    <source>
        <dbReference type="SAM" id="MobiDB-lite"/>
    </source>
</evidence>